<protein>
    <submittedName>
        <fullName evidence="2">MBL fold metallo-hydrolase</fullName>
    </submittedName>
</protein>
<proteinExistence type="predicted"/>
<dbReference type="SUPFAM" id="SSF56281">
    <property type="entry name" value="Metallo-hydrolase/oxidoreductase"/>
    <property type="match status" value="1"/>
</dbReference>
<sequence length="575" mass="62068">MSGPMEGDWIEIPGSDGAYVLPFTRYPDVCCSNAYVVRTPGEVILIDTGADEAQIASLAAAVRAVNEEGPRAVSVLLTHCHLDHAYGVIGHRDWIESSGIAIFAQEEGALALQSGDPRLTVAEMYGREIGPVPVDVHLLTADDRARGGERTVEARGRSVRLDADRVQVDSETALYRQRITFPSGAECTVYHVPGHSPDSIFVRVGGHLFIGDILFAASPGIAGLHRWNCGDLCASARAARQILASGEIGYCWNGHGRGMTVPDTLRALSALERETKKLDGICAFDPVRLNASVCYARDLLVEAGKLFSVIGGRLYYLSYYLEELGEEEEAEKYRDLVENDAIDEFLTNFSAFAKEVGAGKKLEIQFVLKAVQIAGKIERALGAGAGDPVLDASLVRRARHLLTDCLSTVYGLDERLSGEEIDLAECLEQFVTGFGDSSGLDDAMVDAVEDESAFLAALAARIANPVLFEKTAVSLEVGTRPLPVMTDPERLCDGITSLIEDFAAAGAKEVKISVAGTPEGAAIAVTSDALHPDWPYAGIYERRFSRCGGRCTVETGDRDARVVVCFRYRDDGRSR</sequence>
<evidence type="ECO:0000313" key="3">
    <source>
        <dbReference type="Proteomes" id="UP000570823"/>
    </source>
</evidence>
<name>A0A7K4HKZ3_9EURY</name>
<comment type="caution">
    <text evidence="2">The sequence shown here is derived from an EMBL/GenBank/DDBJ whole genome shotgun (WGS) entry which is preliminary data.</text>
</comment>
<dbReference type="GO" id="GO:0016787">
    <property type="term" value="F:hydrolase activity"/>
    <property type="evidence" value="ECO:0007669"/>
    <property type="project" value="UniProtKB-KW"/>
</dbReference>
<dbReference type="AlphaFoldDB" id="A0A7K4HKZ3"/>
<reference evidence="2 3" key="1">
    <citation type="submission" date="2020-06" db="EMBL/GenBank/DDBJ databases">
        <title>Methanofollis fontis sp. nov., a methanogen isolated from marine sediments near a cold seep at Four-Way Closure Ridge offshore southwestern Taiwan.</title>
        <authorList>
            <person name="Chen S.-C."/>
            <person name="Teng N.-H."/>
            <person name="Lin Y.-S."/>
            <person name="Lai M.-C."/>
            <person name="Chen H.-H."/>
            <person name="Wang C.-C."/>
        </authorList>
    </citation>
    <scope>NUCLEOTIDE SEQUENCE [LARGE SCALE GENOMIC DNA]</scope>
    <source>
        <strain evidence="2 3">DSM 2702</strain>
    </source>
</reference>
<dbReference type="PANTHER" id="PTHR42951">
    <property type="entry name" value="METALLO-BETA-LACTAMASE DOMAIN-CONTAINING"/>
    <property type="match status" value="1"/>
</dbReference>
<keyword evidence="2" id="KW-0378">Hydrolase</keyword>
<dbReference type="OrthoDB" id="197151at2157"/>
<dbReference type="Pfam" id="PF00753">
    <property type="entry name" value="Lactamase_B"/>
    <property type="match status" value="1"/>
</dbReference>
<keyword evidence="3" id="KW-1185">Reference proteome</keyword>
<dbReference type="CDD" id="cd06262">
    <property type="entry name" value="metallo-hydrolase-like_MBL-fold"/>
    <property type="match status" value="1"/>
</dbReference>
<dbReference type="EMBL" id="JABXWR010000001">
    <property type="protein sequence ID" value="NVO65859.1"/>
    <property type="molecule type" value="Genomic_DNA"/>
</dbReference>
<dbReference type="Proteomes" id="UP000570823">
    <property type="component" value="Unassembled WGS sequence"/>
</dbReference>
<organism evidence="2 3">
    <name type="scientific">Methanofollis tationis</name>
    <dbReference type="NCBI Taxonomy" id="81417"/>
    <lineage>
        <taxon>Archaea</taxon>
        <taxon>Methanobacteriati</taxon>
        <taxon>Methanobacteriota</taxon>
        <taxon>Stenosarchaea group</taxon>
        <taxon>Methanomicrobia</taxon>
        <taxon>Methanomicrobiales</taxon>
        <taxon>Methanomicrobiaceae</taxon>
        <taxon>Methanofollis</taxon>
    </lineage>
</organism>
<dbReference type="InterPro" id="IPR036866">
    <property type="entry name" value="RibonucZ/Hydroxyglut_hydro"/>
</dbReference>
<dbReference type="SMART" id="SM00849">
    <property type="entry name" value="Lactamase_B"/>
    <property type="match status" value="1"/>
</dbReference>
<dbReference type="InterPro" id="IPR050855">
    <property type="entry name" value="NDM-1-like"/>
</dbReference>
<gene>
    <name evidence="2" type="ORF">HWN36_00640</name>
</gene>
<evidence type="ECO:0000259" key="1">
    <source>
        <dbReference type="SMART" id="SM00849"/>
    </source>
</evidence>
<accession>A0A7K4HKZ3</accession>
<evidence type="ECO:0000313" key="2">
    <source>
        <dbReference type="EMBL" id="NVO65859.1"/>
    </source>
</evidence>
<dbReference type="InterPro" id="IPR001279">
    <property type="entry name" value="Metallo-B-lactamas"/>
</dbReference>
<dbReference type="PANTHER" id="PTHR42951:SF4">
    <property type="entry name" value="ACYL-COENZYME A THIOESTERASE MBLAC2"/>
    <property type="match status" value="1"/>
</dbReference>
<dbReference type="Gene3D" id="3.60.15.10">
    <property type="entry name" value="Ribonuclease Z/Hydroxyacylglutathione hydrolase-like"/>
    <property type="match status" value="1"/>
</dbReference>
<dbReference type="RefSeq" id="WP_176787409.1">
    <property type="nucleotide sequence ID" value="NZ_JABXWR010000001.1"/>
</dbReference>
<feature type="domain" description="Metallo-beta-lactamase" evidence="1">
    <location>
        <begin position="31"/>
        <end position="255"/>
    </location>
</feature>